<dbReference type="Gene3D" id="3.40.190.10">
    <property type="entry name" value="Periplasmic binding protein-like II"/>
    <property type="match status" value="1"/>
</dbReference>
<dbReference type="AlphaFoldDB" id="A0A2N8KL21"/>
<evidence type="ECO:0000256" key="1">
    <source>
        <dbReference type="ARBA" id="ARBA00006987"/>
    </source>
</evidence>
<name>A0A2N8KL21_9BURK</name>
<dbReference type="EMBL" id="POQS01000002">
    <property type="protein sequence ID" value="PND34156.1"/>
    <property type="molecule type" value="Genomic_DNA"/>
</dbReference>
<comment type="caution">
    <text evidence="4">The sequence shown here is derived from an EMBL/GenBank/DDBJ whole genome shotgun (WGS) entry which is preliminary data.</text>
</comment>
<organism evidence="4 5">
    <name type="scientific">Achromobacter pulmonis</name>
    <dbReference type="NCBI Taxonomy" id="1389932"/>
    <lineage>
        <taxon>Bacteria</taxon>
        <taxon>Pseudomonadati</taxon>
        <taxon>Pseudomonadota</taxon>
        <taxon>Betaproteobacteria</taxon>
        <taxon>Burkholderiales</taxon>
        <taxon>Alcaligenaceae</taxon>
        <taxon>Achromobacter</taxon>
    </lineage>
</organism>
<dbReference type="PIRSF" id="PIRSF017082">
    <property type="entry name" value="YflP"/>
    <property type="match status" value="1"/>
</dbReference>
<reference evidence="4 5" key="1">
    <citation type="submission" date="2018-01" db="EMBL/GenBank/DDBJ databases">
        <title>The draft genome of an aniline degradation strain ANB-1.</title>
        <authorList>
            <person name="Zhang L."/>
            <person name="Jiang J."/>
        </authorList>
    </citation>
    <scope>NUCLEOTIDE SEQUENCE [LARGE SCALE GENOMIC DNA]</scope>
    <source>
        <strain evidence="4 5">ANB-1</strain>
    </source>
</reference>
<evidence type="ECO:0000313" key="4">
    <source>
        <dbReference type="EMBL" id="PND34156.1"/>
    </source>
</evidence>
<gene>
    <name evidence="4" type="ORF">C1I89_07905</name>
</gene>
<keyword evidence="3" id="KW-0732">Signal</keyword>
<dbReference type="SUPFAM" id="SSF53850">
    <property type="entry name" value="Periplasmic binding protein-like II"/>
    <property type="match status" value="1"/>
</dbReference>
<accession>A0A2N8KL21</accession>
<evidence type="ECO:0000313" key="5">
    <source>
        <dbReference type="Proteomes" id="UP000235994"/>
    </source>
</evidence>
<dbReference type="Gene3D" id="3.40.190.150">
    <property type="entry name" value="Bordetella uptake gene, domain 1"/>
    <property type="match status" value="1"/>
</dbReference>
<dbReference type="Proteomes" id="UP000235994">
    <property type="component" value="Unassembled WGS sequence"/>
</dbReference>
<feature type="region of interest" description="Disordered" evidence="2">
    <location>
        <begin position="282"/>
        <end position="306"/>
    </location>
</feature>
<feature type="chain" id="PRO_5014977123" evidence="3">
    <location>
        <begin position="23"/>
        <end position="322"/>
    </location>
</feature>
<dbReference type="PANTHER" id="PTHR42928:SF5">
    <property type="entry name" value="BLR1237 PROTEIN"/>
    <property type="match status" value="1"/>
</dbReference>
<comment type="similarity">
    <text evidence="1">Belongs to the UPF0065 (bug) family.</text>
</comment>
<dbReference type="RefSeq" id="WP_102772229.1">
    <property type="nucleotide sequence ID" value="NZ_POQS01000002.1"/>
</dbReference>
<feature type="signal peptide" evidence="3">
    <location>
        <begin position="1"/>
        <end position="22"/>
    </location>
</feature>
<evidence type="ECO:0000256" key="2">
    <source>
        <dbReference type="SAM" id="MobiDB-lite"/>
    </source>
</evidence>
<sequence length="322" mass="33466">MKSQLLALAACIAAGTGPYAHAQDDWPARPIRVVVAFPAGSPGDTAARIVAEAVGQTLKQPLVVENRPGAGGNIGAEAVARAAADGYTFLQAPDTVVTINPAIYRKLNFKAEDLTPVVALANFNQMLVCGPSSGLRTLAQLDAEARKAPGALSYASGGQGVPGHLAMELYLSGAGLNVMHVPYKGPSPATQDVLAGQVPCGYLASPVVASYVSAGKLNGLAVSGDTRSVQAPDVPTMQQAGVAGYDATFREMLFAPKGTPAAIVDRMNEAVAQALARPDVKQKLQANDLDPRPESPEQTASRLRDDTAKWNAVIQKIHLQVN</sequence>
<evidence type="ECO:0000256" key="3">
    <source>
        <dbReference type="SAM" id="SignalP"/>
    </source>
</evidence>
<proteinExistence type="inferred from homology"/>
<protein>
    <submittedName>
        <fullName evidence="4">Tripartite tricarboxylate transporter substrate binding protein</fullName>
    </submittedName>
</protein>
<dbReference type="InterPro" id="IPR005064">
    <property type="entry name" value="BUG"/>
</dbReference>
<dbReference type="InterPro" id="IPR042100">
    <property type="entry name" value="Bug_dom1"/>
</dbReference>
<dbReference type="Pfam" id="PF03401">
    <property type="entry name" value="TctC"/>
    <property type="match status" value="1"/>
</dbReference>
<keyword evidence="5" id="KW-1185">Reference proteome</keyword>
<dbReference type="PANTHER" id="PTHR42928">
    <property type="entry name" value="TRICARBOXYLATE-BINDING PROTEIN"/>
    <property type="match status" value="1"/>
</dbReference>
<dbReference type="CDD" id="cd07012">
    <property type="entry name" value="PBP2_Bug_TTT"/>
    <property type="match status" value="1"/>
</dbReference>